<evidence type="ECO:0000256" key="1">
    <source>
        <dbReference type="ARBA" id="ARBA00006484"/>
    </source>
</evidence>
<evidence type="ECO:0000256" key="3">
    <source>
        <dbReference type="ARBA" id="ARBA00023002"/>
    </source>
</evidence>
<dbReference type="PANTHER" id="PTHR43391">
    <property type="entry name" value="RETINOL DEHYDROGENASE-RELATED"/>
    <property type="match status" value="1"/>
</dbReference>
<dbReference type="GO" id="GO:0016491">
    <property type="term" value="F:oxidoreductase activity"/>
    <property type="evidence" value="ECO:0007669"/>
    <property type="project" value="UniProtKB-KW"/>
</dbReference>
<evidence type="ECO:0000256" key="2">
    <source>
        <dbReference type="ARBA" id="ARBA00022857"/>
    </source>
</evidence>
<dbReference type="PANTHER" id="PTHR43391:SF14">
    <property type="entry name" value="DEHYDROGENASE_REDUCTASE SDR FAMILY PROTEIN 7-LIKE"/>
    <property type="match status" value="1"/>
</dbReference>
<dbReference type="PRINTS" id="PR00080">
    <property type="entry name" value="SDRFAMILY"/>
</dbReference>
<dbReference type="EMBL" id="JAAOAK010000282">
    <property type="protein sequence ID" value="KAF5677182.1"/>
    <property type="molecule type" value="Genomic_DNA"/>
</dbReference>
<evidence type="ECO:0000313" key="5">
    <source>
        <dbReference type="EMBL" id="KAF5677182.1"/>
    </source>
</evidence>
<evidence type="ECO:0000256" key="4">
    <source>
        <dbReference type="RuleBase" id="RU000363"/>
    </source>
</evidence>
<dbReference type="Pfam" id="PF00106">
    <property type="entry name" value="adh_short"/>
    <property type="match status" value="1"/>
</dbReference>
<dbReference type="Proteomes" id="UP000562682">
    <property type="component" value="Unassembled WGS sequence"/>
</dbReference>
<sequence>MSSTPTAFNVSHLDILVNNAGLGPAGTRIEEITSDEFDKIMAVNVRAVIFMTQAFILYTRRGGRILNLSSISARCGYVTQSVYSASKAPVEALTRAWATELSQKYNMTAHAANPGQCTQTGSEQLGKFTYASILCDNANSDFLAPSLWPGDCRLGDCKPVQAEWISGTTAVSSTIESTTTEPTTIEPTTTAAASTAETIPQPTFNLFATGQGPVEEDGLHT</sequence>
<comment type="caution">
    <text evidence="5">The sequence shown here is derived from an EMBL/GenBank/DDBJ whole genome shotgun (WGS) entry which is preliminary data.</text>
</comment>
<gene>
    <name evidence="5" type="ORF">FDENT_9264</name>
</gene>
<proteinExistence type="inferred from homology"/>
<comment type="similarity">
    <text evidence="1 4">Belongs to the short-chain dehydrogenases/reductases (SDR) family.</text>
</comment>
<accession>A0A8H5TZM4</accession>
<keyword evidence="2" id="KW-0521">NADP</keyword>
<dbReference type="SUPFAM" id="SSF51735">
    <property type="entry name" value="NAD(P)-binding Rossmann-fold domains"/>
    <property type="match status" value="1"/>
</dbReference>
<reference evidence="5 6" key="1">
    <citation type="submission" date="2020-05" db="EMBL/GenBank/DDBJ databases">
        <title>Identification and distribution of gene clusters putatively required for synthesis of sphingolipid metabolism inhibitors in phylogenetically diverse species of the filamentous fungus Fusarium.</title>
        <authorList>
            <person name="Kim H.-S."/>
            <person name="Busman M."/>
            <person name="Brown D.W."/>
            <person name="Divon H."/>
            <person name="Uhlig S."/>
            <person name="Proctor R.H."/>
        </authorList>
    </citation>
    <scope>NUCLEOTIDE SEQUENCE [LARGE SCALE GENOMIC DNA]</scope>
    <source>
        <strain evidence="5 6">NRRL 25311</strain>
    </source>
</reference>
<dbReference type="AlphaFoldDB" id="A0A8H5TZM4"/>
<dbReference type="InterPro" id="IPR002347">
    <property type="entry name" value="SDR_fam"/>
</dbReference>
<dbReference type="Gene3D" id="3.40.50.720">
    <property type="entry name" value="NAD(P)-binding Rossmann-like Domain"/>
    <property type="match status" value="1"/>
</dbReference>
<keyword evidence="3" id="KW-0560">Oxidoreductase</keyword>
<name>A0A8H5TZM4_9HYPO</name>
<keyword evidence="6" id="KW-1185">Reference proteome</keyword>
<dbReference type="PRINTS" id="PR00081">
    <property type="entry name" value="GDHRDH"/>
</dbReference>
<evidence type="ECO:0000313" key="6">
    <source>
        <dbReference type="Proteomes" id="UP000562682"/>
    </source>
</evidence>
<organism evidence="5 6">
    <name type="scientific">Fusarium denticulatum</name>
    <dbReference type="NCBI Taxonomy" id="48507"/>
    <lineage>
        <taxon>Eukaryota</taxon>
        <taxon>Fungi</taxon>
        <taxon>Dikarya</taxon>
        <taxon>Ascomycota</taxon>
        <taxon>Pezizomycotina</taxon>
        <taxon>Sordariomycetes</taxon>
        <taxon>Hypocreomycetidae</taxon>
        <taxon>Hypocreales</taxon>
        <taxon>Nectriaceae</taxon>
        <taxon>Fusarium</taxon>
        <taxon>Fusarium fujikuroi species complex</taxon>
    </lineage>
</organism>
<dbReference type="CDD" id="cd05233">
    <property type="entry name" value="SDR_c"/>
    <property type="match status" value="1"/>
</dbReference>
<protein>
    <submittedName>
        <fullName evidence="5">Short chain oxidoreductase</fullName>
    </submittedName>
</protein>
<dbReference type="InterPro" id="IPR036291">
    <property type="entry name" value="NAD(P)-bd_dom_sf"/>
</dbReference>